<reference evidence="3" key="1">
    <citation type="submission" date="2020-10" db="EMBL/GenBank/DDBJ databases">
        <title>Genome-based taxonomic classification of the species Anabaenopsis elenkinii.</title>
        <authorList>
            <person name="Delbaje E."/>
            <person name="Andreote A.P.D."/>
            <person name="Pellegrinetti T.A."/>
            <person name="Cruz R.B."/>
            <person name="Branco L.H.Z."/>
            <person name="Fiore M.F."/>
        </authorList>
    </citation>
    <scope>NUCLEOTIDE SEQUENCE [LARGE SCALE GENOMIC DNA]</scope>
    <source>
        <strain evidence="3">CCIBt3563</strain>
    </source>
</reference>
<dbReference type="KEGG" id="aee:IM676_06345"/>
<feature type="domain" description="HTH cro/C1-type" evidence="1">
    <location>
        <begin position="20"/>
        <end position="65"/>
    </location>
</feature>
<dbReference type="Proteomes" id="UP000593846">
    <property type="component" value="Chromosome"/>
</dbReference>
<proteinExistence type="predicted"/>
<name>A0A7S6U530_9CYAN</name>
<dbReference type="SUPFAM" id="SSF47413">
    <property type="entry name" value="lambda repressor-like DNA-binding domains"/>
    <property type="match status" value="1"/>
</dbReference>
<dbReference type="InterPro" id="IPR010982">
    <property type="entry name" value="Lambda_DNA-bd_dom_sf"/>
</dbReference>
<protein>
    <submittedName>
        <fullName evidence="2">Helix-turn-helix transcriptional regulator</fullName>
    </submittedName>
</protein>
<dbReference type="InterPro" id="IPR001387">
    <property type="entry name" value="Cro/C1-type_HTH"/>
</dbReference>
<dbReference type="CDD" id="cd00093">
    <property type="entry name" value="HTH_XRE"/>
    <property type="match status" value="1"/>
</dbReference>
<evidence type="ECO:0000313" key="3">
    <source>
        <dbReference type="Proteomes" id="UP000593846"/>
    </source>
</evidence>
<dbReference type="PROSITE" id="PS50943">
    <property type="entry name" value="HTH_CROC1"/>
    <property type="match status" value="1"/>
</dbReference>
<dbReference type="AlphaFoldDB" id="A0A7S6U530"/>
<accession>A0A7S6U530</accession>
<dbReference type="Gene3D" id="1.10.260.40">
    <property type="entry name" value="lambda repressor-like DNA-binding domains"/>
    <property type="match status" value="1"/>
</dbReference>
<dbReference type="RefSeq" id="WP_200989428.1">
    <property type="nucleotide sequence ID" value="NZ_CP063311.1"/>
</dbReference>
<keyword evidence="3" id="KW-1185">Reference proteome</keyword>
<organism evidence="2 3">
    <name type="scientific">Anabaenopsis elenkinii CCIBt3563</name>
    <dbReference type="NCBI Taxonomy" id="2779889"/>
    <lineage>
        <taxon>Bacteria</taxon>
        <taxon>Bacillati</taxon>
        <taxon>Cyanobacteriota</taxon>
        <taxon>Cyanophyceae</taxon>
        <taxon>Nostocales</taxon>
        <taxon>Nodulariaceae</taxon>
        <taxon>Anabaenopsis</taxon>
    </lineage>
</organism>
<evidence type="ECO:0000313" key="2">
    <source>
        <dbReference type="EMBL" id="QOV23896.1"/>
    </source>
</evidence>
<dbReference type="EMBL" id="CP063311">
    <property type="protein sequence ID" value="QOV23896.1"/>
    <property type="molecule type" value="Genomic_DNA"/>
</dbReference>
<dbReference type="GO" id="GO:0003677">
    <property type="term" value="F:DNA binding"/>
    <property type="evidence" value="ECO:0007669"/>
    <property type="project" value="InterPro"/>
</dbReference>
<gene>
    <name evidence="2" type="ORF">IM676_06345</name>
</gene>
<dbReference type="SMART" id="SM00530">
    <property type="entry name" value="HTH_XRE"/>
    <property type="match status" value="1"/>
</dbReference>
<dbReference type="Pfam" id="PF01381">
    <property type="entry name" value="HTH_3"/>
    <property type="match status" value="1"/>
</dbReference>
<evidence type="ECO:0000259" key="1">
    <source>
        <dbReference type="PROSITE" id="PS50943"/>
    </source>
</evidence>
<sequence length="116" mass="12571">MDLAARQKLIEVVKMARGPMSQRGFGKLLGVSATAVQLWEKGESIPDTENLANIANKAGYTMEELLHYIGVKPMPQSTDVNQMVKQIKTMPLNEVAIIGRTAMERLAAAAEAGDNS</sequence>